<evidence type="ECO:0000313" key="1">
    <source>
        <dbReference type="EMBL" id="KAI0028891.1"/>
    </source>
</evidence>
<sequence length="558" mass="61439">MPSSLTDLPVELLLDNLLPIVPLSDLGNLAATNRTLAVVCADDTFWRRKCQIDFNFTSSETARTSGWRTLYRGLFRPRIFVWGERANGRLGVESVPSQAGGGVPYPIEVKIPGRRIVSLVAGGMSFNALDSNGMMYVWGTLNGEGHAWTTDGFAERYKTAKVPHQLVLPLPIRTISCGRLHTLAMDAKHQVWTFCNWGRPFKLVSPLVDCHAPDTTPVQVEAGWGFSSILTQAGDVLVYWQSSGIMGRRVHEKMEQLNEQEETKAHATEEHKIPCWTWDLEEDPFRLPAIPELPHLPNTGLSEEKLKEQTKLIKIASFDNNLIGLTNKGHLLKYYGLDNENMFTGARWEYLSKFSDVAELARHPVFNDDDNPSEAPKTMHITHITAHFQTFVAYSTGASSIVLVGNMDTGPLSDPDVPSSLQNRSVISVVLGDYHKGALTSSGKLLTWGAFSEGALGLGDPRKLPLGTPGGYRSQQALDSARRRDHIPEPPSVEEPAEVRFDMDGREAGRKYAFAATAGGWHSGALVLSLEVRLVYIPECSSSDSLSVNLYRSAAGKG</sequence>
<evidence type="ECO:0000313" key="2">
    <source>
        <dbReference type="Proteomes" id="UP000814128"/>
    </source>
</evidence>
<accession>A0ACB8QBB1</accession>
<reference evidence="1" key="1">
    <citation type="submission" date="2021-02" db="EMBL/GenBank/DDBJ databases">
        <authorList>
            <consortium name="DOE Joint Genome Institute"/>
            <person name="Ahrendt S."/>
            <person name="Looney B.P."/>
            <person name="Miyauchi S."/>
            <person name="Morin E."/>
            <person name="Drula E."/>
            <person name="Courty P.E."/>
            <person name="Chicoki N."/>
            <person name="Fauchery L."/>
            <person name="Kohler A."/>
            <person name="Kuo A."/>
            <person name="Labutti K."/>
            <person name="Pangilinan J."/>
            <person name="Lipzen A."/>
            <person name="Riley R."/>
            <person name="Andreopoulos W."/>
            <person name="He G."/>
            <person name="Johnson J."/>
            <person name="Barry K.W."/>
            <person name="Grigoriev I.V."/>
            <person name="Nagy L."/>
            <person name="Hibbett D."/>
            <person name="Henrissat B."/>
            <person name="Matheny P.B."/>
            <person name="Labbe J."/>
            <person name="Martin F."/>
        </authorList>
    </citation>
    <scope>NUCLEOTIDE SEQUENCE</scope>
    <source>
        <strain evidence="1">EC-137</strain>
    </source>
</reference>
<gene>
    <name evidence="1" type="ORF">K488DRAFT_57579</name>
</gene>
<proteinExistence type="predicted"/>
<comment type="caution">
    <text evidence="1">The sequence shown here is derived from an EMBL/GenBank/DDBJ whole genome shotgun (WGS) entry which is preliminary data.</text>
</comment>
<keyword evidence="2" id="KW-1185">Reference proteome</keyword>
<dbReference type="EMBL" id="MU273715">
    <property type="protein sequence ID" value="KAI0028891.1"/>
    <property type="molecule type" value="Genomic_DNA"/>
</dbReference>
<organism evidence="1 2">
    <name type="scientific">Vararia minispora EC-137</name>
    <dbReference type="NCBI Taxonomy" id="1314806"/>
    <lineage>
        <taxon>Eukaryota</taxon>
        <taxon>Fungi</taxon>
        <taxon>Dikarya</taxon>
        <taxon>Basidiomycota</taxon>
        <taxon>Agaricomycotina</taxon>
        <taxon>Agaricomycetes</taxon>
        <taxon>Russulales</taxon>
        <taxon>Lachnocladiaceae</taxon>
        <taxon>Vararia</taxon>
    </lineage>
</organism>
<name>A0ACB8QBB1_9AGAM</name>
<reference evidence="1" key="2">
    <citation type="journal article" date="2022" name="New Phytol.">
        <title>Evolutionary transition to the ectomycorrhizal habit in the genomes of a hyperdiverse lineage of mushroom-forming fungi.</title>
        <authorList>
            <person name="Looney B."/>
            <person name="Miyauchi S."/>
            <person name="Morin E."/>
            <person name="Drula E."/>
            <person name="Courty P.E."/>
            <person name="Kohler A."/>
            <person name="Kuo A."/>
            <person name="LaButti K."/>
            <person name="Pangilinan J."/>
            <person name="Lipzen A."/>
            <person name="Riley R."/>
            <person name="Andreopoulos W."/>
            <person name="He G."/>
            <person name="Johnson J."/>
            <person name="Nolan M."/>
            <person name="Tritt A."/>
            <person name="Barry K.W."/>
            <person name="Grigoriev I.V."/>
            <person name="Nagy L.G."/>
            <person name="Hibbett D."/>
            <person name="Henrissat B."/>
            <person name="Matheny P.B."/>
            <person name="Labbe J."/>
            <person name="Martin F.M."/>
        </authorList>
    </citation>
    <scope>NUCLEOTIDE SEQUENCE</scope>
    <source>
        <strain evidence="1">EC-137</strain>
    </source>
</reference>
<dbReference type="Proteomes" id="UP000814128">
    <property type="component" value="Unassembled WGS sequence"/>
</dbReference>
<protein>
    <submittedName>
        <fullName evidence="1">RCC1/BLIP-II</fullName>
    </submittedName>
</protein>